<dbReference type="InterPro" id="IPR036941">
    <property type="entry name" value="Rcpt_L-dom_sf"/>
</dbReference>
<name>G0MTG0_CAEBE</name>
<protein>
    <recommendedName>
        <fullName evidence="3">Receptor L-domain domain-containing protein</fullName>
    </recommendedName>
</protein>
<dbReference type="InParanoid" id="G0MTG0"/>
<keyword evidence="1" id="KW-1133">Transmembrane helix</keyword>
<evidence type="ECO:0000256" key="1">
    <source>
        <dbReference type="SAM" id="Phobius"/>
    </source>
</evidence>
<keyword evidence="1" id="KW-0472">Membrane</keyword>
<dbReference type="FunCoup" id="G0MTG0">
    <property type="interactions" value="99"/>
</dbReference>
<organism evidence="5">
    <name type="scientific">Caenorhabditis brenneri</name>
    <name type="common">Nematode worm</name>
    <dbReference type="NCBI Taxonomy" id="135651"/>
    <lineage>
        <taxon>Eukaryota</taxon>
        <taxon>Metazoa</taxon>
        <taxon>Ecdysozoa</taxon>
        <taxon>Nematoda</taxon>
        <taxon>Chromadorea</taxon>
        <taxon>Rhabditida</taxon>
        <taxon>Rhabditina</taxon>
        <taxon>Rhabditomorpha</taxon>
        <taxon>Rhabditoidea</taxon>
        <taxon>Rhabditidae</taxon>
        <taxon>Peloderinae</taxon>
        <taxon>Caenorhabditis</taxon>
    </lineage>
</organism>
<evidence type="ECO:0000259" key="3">
    <source>
        <dbReference type="Pfam" id="PF01030"/>
    </source>
</evidence>
<dbReference type="AlphaFoldDB" id="G0MTG0"/>
<dbReference type="OrthoDB" id="5777463at2759"/>
<feature type="chain" id="PRO_5003404640" description="Receptor L-domain domain-containing protein" evidence="2">
    <location>
        <begin position="21"/>
        <end position="213"/>
    </location>
</feature>
<dbReference type="OMA" id="MAKEPRC"/>
<gene>
    <name evidence="4" type="ORF">CAEBREN_00495</name>
</gene>
<keyword evidence="2" id="KW-0732">Signal</keyword>
<feature type="signal peptide" evidence="2">
    <location>
        <begin position="1"/>
        <end position="20"/>
    </location>
</feature>
<accession>G0MTG0</accession>
<dbReference type="Proteomes" id="UP000008068">
    <property type="component" value="Unassembled WGS sequence"/>
</dbReference>
<dbReference type="Gene3D" id="3.80.20.20">
    <property type="entry name" value="Receptor L-domain"/>
    <property type="match status" value="1"/>
</dbReference>
<dbReference type="SUPFAM" id="SSF52058">
    <property type="entry name" value="L domain-like"/>
    <property type="match status" value="1"/>
</dbReference>
<dbReference type="EMBL" id="GL379811">
    <property type="protein sequence ID" value="EGT43690.1"/>
    <property type="molecule type" value="Genomic_DNA"/>
</dbReference>
<evidence type="ECO:0000256" key="2">
    <source>
        <dbReference type="SAM" id="SignalP"/>
    </source>
</evidence>
<sequence length="213" mass="23690">MLSGILKILILCSSISFVFGATKSCKGDDLSAGSEKELEDLLKLAKEEQCTHVRGSIFIGNLSNVAFPVEIFKRIRHIEGSIILANNTNLQTPIHFPSLLSINASENPAIFLFGNKNVHFSIGDQFKKAINNHKYKVMFAVMSNYNVMIDTAQYNLWYLAGYPNSKFLMDSALSVKVCGENLFKPIAGILGFLFVALTVAFSTVAFYDRQKKF</sequence>
<feature type="transmembrane region" description="Helical" evidence="1">
    <location>
        <begin position="186"/>
        <end position="207"/>
    </location>
</feature>
<evidence type="ECO:0000313" key="4">
    <source>
        <dbReference type="EMBL" id="EGT43690.1"/>
    </source>
</evidence>
<keyword evidence="1" id="KW-0812">Transmembrane</keyword>
<dbReference type="InterPro" id="IPR000494">
    <property type="entry name" value="Rcpt_L-dom"/>
</dbReference>
<evidence type="ECO:0000313" key="5">
    <source>
        <dbReference type="Proteomes" id="UP000008068"/>
    </source>
</evidence>
<dbReference type="eggNOG" id="ENOG502THS8">
    <property type="taxonomic scope" value="Eukaryota"/>
</dbReference>
<feature type="domain" description="Receptor L-domain" evidence="3">
    <location>
        <begin position="49"/>
        <end position="139"/>
    </location>
</feature>
<keyword evidence="5" id="KW-1185">Reference proteome</keyword>
<reference evidence="5" key="1">
    <citation type="submission" date="2011-07" db="EMBL/GenBank/DDBJ databases">
        <authorList>
            <consortium name="Caenorhabditis brenneri Sequencing and Analysis Consortium"/>
            <person name="Wilson R.K."/>
        </authorList>
    </citation>
    <scope>NUCLEOTIDE SEQUENCE [LARGE SCALE GENOMIC DNA]</scope>
    <source>
        <strain evidence="5">PB2801</strain>
    </source>
</reference>
<proteinExistence type="predicted"/>
<dbReference type="Pfam" id="PF01030">
    <property type="entry name" value="Recep_L_domain"/>
    <property type="match status" value="1"/>
</dbReference>
<dbReference type="HOGENOM" id="CLU_099572_0_0_1"/>